<comment type="similarity">
    <text evidence="2">Belongs to the mitochondrial carrier (TC 2.A.29) family.</text>
</comment>
<evidence type="ECO:0000256" key="2">
    <source>
        <dbReference type="ARBA" id="ARBA00006375"/>
    </source>
</evidence>
<reference evidence="14" key="1">
    <citation type="submission" date="2024-02" db="EMBL/GenBank/DDBJ databases">
        <authorList>
            <consortium name="ELIXIR-Norway"/>
            <consortium name="Elixir Norway"/>
        </authorList>
    </citation>
    <scope>NUCLEOTIDE SEQUENCE</scope>
</reference>
<feature type="signal peptide" evidence="13">
    <location>
        <begin position="1"/>
        <end position="15"/>
    </location>
</feature>
<dbReference type="SUPFAM" id="SSF103506">
    <property type="entry name" value="Mitochondrial carrier"/>
    <property type="match status" value="1"/>
</dbReference>
<sequence length="702" mass="75489">MSGGSLGMIASVALSSVCSPPTTPCLWGSHSQGPLCCSSSGLHDHNNPSKFLSLATPRPSKWLHTIPPDETPNDRLSSGESIRKDWWQGGSNCRTCCGCGLATASRTETTTVSGASSSRSSHASTSVVPPLYEEWICMSLKFKRIPRKKWDQKLRYAAPSHNSHRMMGGLVDWLTIDQVLKRTGNLNNRQKFLSVSKSLKAQYCDNLESKPVLRKLLEDLGLSHWKKSQAAIAAAAVASLLSLSLSSSAIATPDNQVFERQESSLQDLEMHLEGRVRLELETEIQLQRKVWGIIESSVSSPPSQQLDSQSSQTISSLQEQKDATTPEAGPKLAVNVSEDSLKAWHKLEAQIELEGETLAVPMTRPVEKPKPQKVVEKTAVAASVAVAALGSVAGAASAASRVAASTGATAASVSLAPTLHAVGNIPGANFLIRAAQHFGGGGVAGAVGATVVYPLDTIKTRMQAQSSLEGEEPQYKDEIDCLKQLVVKEGPASLYSGLVPQLLGIAPEKAMKLTVNEMLLGVLETMMPGARIWLLEFIAGGGGGFSQVVFTNPMEIVKVRLQTQSKDGVPKTMVDVVRELGVLGLYRGAGITMARDVPSSAIFFACYTLLQQLYPDQNFMAGCLAAIPATVLVTPMDIIKTRLQKEPTPGEEPYRDWLQCLQLLVEREGPQALFKGSLVRVIRTSPQFGITLTLYSLFFNGS</sequence>
<keyword evidence="4 11" id="KW-0812">Transmembrane</keyword>
<keyword evidence="9" id="KW-0496">Mitochondrion</keyword>
<feature type="region of interest" description="Disordered" evidence="12">
    <location>
        <begin position="300"/>
        <end position="329"/>
    </location>
</feature>
<dbReference type="PANTHER" id="PTHR45678">
    <property type="entry name" value="MITOCHONDRIAL 2-OXODICARBOXYLATE CARRIER 1-RELATED"/>
    <property type="match status" value="1"/>
</dbReference>
<evidence type="ECO:0000256" key="9">
    <source>
        <dbReference type="ARBA" id="ARBA00023128"/>
    </source>
</evidence>
<dbReference type="Pfam" id="PF00153">
    <property type="entry name" value="Mito_carr"/>
    <property type="match status" value="3"/>
</dbReference>
<dbReference type="Gene3D" id="1.50.40.10">
    <property type="entry name" value="Mitochondrial carrier domain"/>
    <property type="match status" value="1"/>
</dbReference>
<feature type="repeat" description="Solcar" evidence="11">
    <location>
        <begin position="617"/>
        <end position="701"/>
    </location>
</feature>
<evidence type="ECO:0000256" key="4">
    <source>
        <dbReference type="ARBA" id="ARBA00022692"/>
    </source>
</evidence>
<keyword evidence="8" id="KW-1133">Transmembrane helix</keyword>
<evidence type="ECO:0000256" key="5">
    <source>
        <dbReference type="ARBA" id="ARBA00022737"/>
    </source>
</evidence>
<gene>
    <name evidence="14" type="ORF">CSSPTR1EN2_LOCUS7020</name>
</gene>
<evidence type="ECO:0000256" key="10">
    <source>
        <dbReference type="ARBA" id="ARBA00023136"/>
    </source>
</evidence>
<dbReference type="PRINTS" id="PR00926">
    <property type="entry name" value="MITOCARRIER"/>
</dbReference>
<protein>
    <submittedName>
        <fullName evidence="14">Uncharacterized protein</fullName>
    </submittedName>
</protein>
<dbReference type="InterPro" id="IPR002067">
    <property type="entry name" value="MCP"/>
</dbReference>
<keyword evidence="3" id="KW-0813">Transport</keyword>
<evidence type="ECO:0000256" key="13">
    <source>
        <dbReference type="SAM" id="SignalP"/>
    </source>
</evidence>
<feature type="compositionally biased region" description="Low complexity" evidence="12">
    <location>
        <begin position="300"/>
        <end position="318"/>
    </location>
</feature>
<evidence type="ECO:0000256" key="3">
    <source>
        <dbReference type="ARBA" id="ARBA00022448"/>
    </source>
</evidence>
<dbReference type="Proteomes" id="UP001497512">
    <property type="component" value="Chromosome 14"/>
</dbReference>
<evidence type="ECO:0000256" key="7">
    <source>
        <dbReference type="ARBA" id="ARBA00022837"/>
    </source>
</evidence>
<accession>A0ABP0TS71</accession>
<comment type="subcellular location">
    <subcellularLocation>
        <location evidence="1">Mitochondrion inner membrane</location>
        <topology evidence="1">Multi-pass membrane protein</topology>
    </subcellularLocation>
</comment>
<evidence type="ECO:0000256" key="12">
    <source>
        <dbReference type="SAM" id="MobiDB-lite"/>
    </source>
</evidence>
<evidence type="ECO:0000256" key="11">
    <source>
        <dbReference type="PROSITE-ProRule" id="PRU00282"/>
    </source>
</evidence>
<keyword evidence="13" id="KW-0732">Signal</keyword>
<keyword evidence="15" id="KW-1185">Reference proteome</keyword>
<dbReference type="EMBL" id="OZ019906">
    <property type="protein sequence ID" value="CAK9203706.1"/>
    <property type="molecule type" value="Genomic_DNA"/>
</dbReference>
<evidence type="ECO:0000256" key="6">
    <source>
        <dbReference type="ARBA" id="ARBA00022792"/>
    </source>
</evidence>
<dbReference type="PANTHER" id="PTHR45678:SF9">
    <property type="entry name" value="CALCIUM-BINDING MITOCHONDRIAL CARRIER PROTEIN ARALAR1"/>
    <property type="match status" value="1"/>
</dbReference>
<keyword evidence="5" id="KW-0677">Repeat</keyword>
<evidence type="ECO:0000313" key="14">
    <source>
        <dbReference type="EMBL" id="CAK9203706.1"/>
    </source>
</evidence>
<organism evidence="14 15">
    <name type="scientific">Sphagnum troendelagicum</name>
    <dbReference type="NCBI Taxonomy" id="128251"/>
    <lineage>
        <taxon>Eukaryota</taxon>
        <taxon>Viridiplantae</taxon>
        <taxon>Streptophyta</taxon>
        <taxon>Embryophyta</taxon>
        <taxon>Bryophyta</taxon>
        <taxon>Sphagnophytina</taxon>
        <taxon>Sphagnopsida</taxon>
        <taxon>Sphagnales</taxon>
        <taxon>Sphagnaceae</taxon>
        <taxon>Sphagnum</taxon>
    </lineage>
</organism>
<feature type="chain" id="PRO_5045980961" evidence="13">
    <location>
        <begin position="16"/>
        <end position="702"/>
    </location>
</feature>
<keyword evidence="6" id="KW-0999">Mitochondrion inner membrane</keyword>
<name>A0ABP0TS71_9BRYO</name>
<evidence type="ECO:0000256" key="8">
    <source>
        <dbReference type="ARBA" id="ARBA00022989"/>
    </source>
</evidence>
<evidence type="ECO:0000313" key="15">
    <source>
        <dbReference type="Proteomes" id="UP001497512"/>
    </source>
</evidence>
<feature type="repeat" description="Solcar" evidence="11">
    <location>
        <begin position="531"/>
        <end position="613"/>
    </location>
</feature>
<keyword evidence="7" id="KW-0106">Calcium</keyword>
<keyword evidence="10 11" id="KW-0472">Membrane</keyword>
<proteinExistence type="inferred from homology"/>
<dbReference type="InterPro" id="IPR051028">
    <property type="entry name" value="Mito_Solute_Carrier"/>
</dbReference>
<dbReference type="InterPro" id="IPR018108">
    <property type="entry name" value="MCP_transmembrane"/>
</dbReference>
<dbReference type="InterPro" id="IPR023395">
    <property type="entry name" value="MCP_dom_sf"/>
</dbReference>
<dbReference type="PROSITE" id="PS50920">
    <property type="entry name" value="SOLCAR"/>
    <property type="match status" value="3"/>
</dbReference>
<evidence type="ECO:0000256" key="1">
    <source>
        <dbReference type="ARBA" id="ARBA00004448"/>
    </source>
</evidence>
<feature type="repeat" description="Solcar" evidence="11">
    <location>
        <begin position="432"/>
        <end position="522"/>
    </location>
</feature>